<dbReference type="InterPro" id="IPR050282">
    <property type="entry name" value="Cycloisomerase_2"/>
</dbReference>
<dbReference type="InterPro" id="IPR011048">
    <property type="entry name" value="Haem_d1_sf"/>
</dbReference>
<dbReference type="GO" id="GO:0017057">
    <property type="term" value="F:6-phosphogluconolactonase activity"/>
    <property type="evidence" value="ECO:0007669"/>
    <property type="project" value="TreeGrafter"/>
</dbReference>
<dbReference type="InterPro" id="IPR019405">
    <property type="entry name" value="Lactonase_7-beta_prop"/>
</dbReference>
<dbReference type="PANTHER" id="PTHR30344:SF1">
    <property type="entry name" value="6-PHOSPHOGLUCONOLACTONASE"/>
    <property type="match status" value="1"/>
</dbReference>
<dbReference type="InterPro" id="IPR015943">
    <property type="entry name" value="WD40/YVTN_repeat-like_dom_sf"/>
</dbReference>
<evidence type="ECO:0000256" key="1">
    <source>
        <dbReference type="ARBA" id="ARBA00005564"/>
    </source>
</evidence>
<name>A0AAU0UPL7_9FIRM</name>
<dbReference type="SUPFAM" id="SSF51004">
    <property type="entry name" value="C-terminal (heme d1) domain of cytochrome cd1-nitrite reductase"/>
    <property type="match status" value="1"/>
</dbReference>
<comment type="similarity">
    <text evidence="1">Belongs to the cycloisomerase 2 family.</text>
</comment>
<accession>A0AAU0UPL7</accession>
<keyword evidence="3" id="KW-1185">Reference proteome</keyword>
<evidence type="ECO:0000313" key="2">
    <source>
        <dbReference type="EMBL" id="WRO22132.1"/>
    </source>
</evidence>
<evidence type="ECO:0000313" key="3">
    <source>
        <dbReference type="Proteomes" id="UP001329915"/>
    </source>
</evidence>
<organism evidence="2 3">
    <name type="scientific">Metallumcola ferriviriculae</name>
    <dbReference type="NCBI Taxonomy" id="3039180"/>
    <lineage>
        <taxon>Bacteria</taxon>
        <taxon>Bacillati</taxon>
        <taxon>Bacillota</taxon>
        <taxon>Clostridia</taxon>
        <taxon>Neomoorellales</taxon>
        <taxon>Desulfitibacteraceae</taxon>
        <taxon>Metallumcola</taxon>
    </lineage>
</organism>
<dbReference type="Pfam" id="PF10282">
    <property type="entry name" value="Lactonase"/>
    <property type="match status" value="2"/>
</dbReference>
<dbReference type="EMBL" id="CP121694">
    <property type="protein sequence ID" value="WRO22132.1"/>
    <property type="molecule type" value="Genomic_DNA"/>
</dbReference>
<dbReference type="AlphaFoldDB" id="A0AAU0UPL7"/>
<reference evidence="2 3" key="1">
    <citation type="submission" date="2023-04" db="EMBL/GenBank/DDBJ databases">
        <authorList>
            <person name="Hsu D."/>
        </authorList>
    </citation>
    <scope>NUCLEOTIDE SEQUENCE [LARGE SCALE GENOMIC DNA]</scope>
    <source>
        <strain evidence="2 3">MK1</strain>
    </source>
</reference>
<sequence>MSTTLGTVYVMTNSRINNEVVAFRRGPDGTLSLIDAYKTGGHGTGTRRVSPETPGGAVDPLASQGSIALSDDKRFLFAVNAGSNNISSFRRNVTGELILVDKVPSGGLQPNSLAVHEKLLYVSNAGSDTNGSDSNITGFRIGARGELNRVPNSESSLSTPNAHPASVVFTPDGSQLVVSELTTNHLSVFDVKPDGTVSRRTVNRSSGAGPFGSYFLPSGLLLNSEAGTNALSSYTVSPDGILNVISGSVESGQMATCWVVATRNERFAYTSNTGSGTISFYSINTDGTLELVENIPSTPEGSPMGAPIDSGVSRDQRNFYVLNGNQGSISVFQINSVGQLIRLQVIDSEEVPTLGAQGLTVI</sequence>
<gene>
    <name evidence="2" type="ORF">MFMK1_001956</name>
</gene>
<dbReference type="RefSeq" id="WP_366921552.1">
    <property type="nucleotide sequence ID" value="NZ_CP121694.1"/>
</dbReference>
<dbReference type="Proteomes" id="UP001329915">
    <property type="component" value="Chromosome"/>
</dbReference>
<dbReference type="Gene3D" id="2.130.10.10">
    <property type="entry name" value="YVTN repeat-like/Quinoprotein amine dehydrogenase"/>
    <property type="match status" value="3"/>
</dbReference>
<dbReference type="PANTHER" id="PTHR30344">
    <property type="entry name" value="6-PHOSPHOGLUCONOLACTONASE-RELATED"/>
    <property type="match status" value="1"/>
</dbReference>
<dbReference type="KEGG" id="dbc:MFMK1_001956"/>
<proteinExistence type="inferred from homology"/>
<protein>
    <submittedName>
        <fullName evidence="2">Lactonase family protein</fullName>
    </submittedName>
</protein>